<dbReference type="HOGENOM" id="CLU_1924187_0_0_9"/>
<name>M1Z8C3_9FIRM</name>
<evidence type="ECO:0000313" key="1">
    <source>
        <dbReference type="EMBL" id="SHD78619.1"/>
    </source>
</evidence>
<evidence type="ECO:0008006" key="3">
    <source>
        <dbReference type="Google" id="ProtNLM"/>
    </source>
</evidence>
<dbReference type="EMBL" id="LT669839">
    <property type="protein sequence ID" value="SHD78619.1"/>
    <property type="molecule type" value="Genomic_DNA"/>
</dbReference>
<dbReference type="Proteomes" id="UP000245423">
    <property type="component" value="Chromosome 1"/>
</dbReference>
<dbReference type="AlphaFoldDB" id="M1Z8C3"/>
<protein>
    <recommendedName>
        <fullName evidence="3">DUF1573 domain-containing protein</fullName>
    </recommendedName>
</protein>
<evidence type="ECO:0000313" key="2">
    <source>
        <dbReference type="Proteomes" id="UP000245423"/>
    </source>
</evidence>
<gene>
    <name evidence="1" type="ORF">CUESP1_3294</name>
</gene>
<sequence>MDRNTVSIEKNLSCDDFQAQVEDVLIRHRSILDIITKLDEYTSRINRAVIKSVTYCGCIEIHATRQDYNRESLEEIKNNMQNHVKGNLCPSCKEILEEEIGAYLFYLSALCNALDINLSDSLLKEYRNMKTLGIFSLK</sequence>
<keyword evidence="2" id="KW-1185">Reference proteome</keyword>
<accession>M1Z8C3</accession>
<dbReference type="OrthoDB" id="2988649at2"/>
<reference evidence="1 2" key="1">
    <citation type="submission" date="2016-11" db="EMBL/GenBank/DDBJ databases">
        <authorList>
            <person name="Manzoor S."/>
        </authorList>
    </citation>
    <scope>NUCLEOTIDE SEQUENCE [LARGE SCALE GENOMIC DNA]</scope>
    <source>
        <strain evidence="1">Clostridium ultunense strain Esp</strain>
    </source>
</reference>
<dbReference type="Gene3D" id="1.10.287.1080">
    <property type="entry name" value="MazG-like"/>
    <property type="match status" value="1"/>
</dbReference>
<organism evidence="1 2">
    <name type="scientific">[Clostridium] ultunense Esp</name>
    <dbReference type="NCBI Taxonomy" id="1288971"/>
    <lineage>
        <taxon>Bacteria</taxon>
        <taxon>Bacillati</taxon>
        <taxon>Bacillota</taxon>
        <taxon>Tissierellia</taxon>
        <taxon>Tissierellales</taxon>
        <taxon>Tepidimicrobiaceae</taxon>
        <taxon>Schnuerera</taxon>
    </lineage>
</organism>
<proteinExistence type="predicted"/>
<dbReference type="RefSeq" id="WP_005584083.1">
    <property type="nucleotide sequence ID" value="NZ_LT669839.1"/>
</dbReference>